<dbReference type="InterPro" id="IPR007554">
    <property type="entry name" value="Glycerophosphate_synth"/>
</dbReference>
<evidence type="ECO:0000313" key="2">
    <source>
        <dbReference type="Proteomes" id="UP000216151"/>
    </source>
</evidence>
<dbReference type="Pfam" id="PF04464">
    <property type="entry name" value="Glyphos_transf"/>
    <property type="match status" value="1"/>
</dbReference>
<organism evidence="1 2">
    <name type="scientific">Acetobacter fabarum</name>
    <dbReference type="NCBI Taxonomy" id="483199"/>
    <lineage>
        <taxon>Bacteria</taxon>
        <taxon>Pseudomonadati</taxon>
        <taxon>Pseudomonadota</taxon>
        <taxon>Alphaproteobacteria</taxon>
        <taxon>Acetobacterales</taxon>
        <taxon>Acetobacteraceae</taxon>
        <taxon>Acetobacter</taxon>
    </lineage>
</organism>
<dbReference type="Proteomes" id="UP000216151">
    <property type="component" value="Unassembled WGS sequence"/>
</dbReference>
<proteinExistence type="predicted"/>
<name>A0A269Y0C2_9PROT</name>
<dbReference type="OrthoDB" id="8437129at2"/>
<dbReference type="AlphaFoldDB" id="A0A269Y0C2"/>
<reference evidence="1 2" key="1">
    <citation type="submission" date="2017-04" db="EMBL/GenBank/DDBJ databases">
        <title>Kefir bacterial isolates.</title>
        <authorList>
            <person name="Kim Y."/>
            <person name="Blasche S."/>
            <person name="Patil K.R."/>
        </authorList>
    </citation>
    <scope>NUCLEOTIDE SEQUENCE [LARGE SCALE GENOMIC DNA]</scope>
    <source>
        <strain evidence="1 2">KR</strain>
    </source>
</reference>
<sequence length="375" mass="42461">MKIAFIYIAEPYQCYHTATVASALAAMPGNQVTEYYSFPDTPLHLQRIRRSLDLPDLPLKPFPKSWRAKALKRARRLDQERTLVLKENVDELNTYDAVIATEYSAGILKQMGLNKPKLILLMHGAAGRYVKDQNLIDQFDLTLLSGPKEETFFKSHGLLQNHASKIIGYPKFDVFAAMRHEKPIHFANGHPFALYNPHCQRSLTSASRWMMPLIKGFRAQLDKPEGYNLVVAPHIKMFHKGFGFKARALKRQEGPGILVDTGSPAMLDMTYTSQAALYIGDVSSQIYEFLAIPRPCVFLNPNKIAWKNDPHFVYWTLGDVVENLHDLMPTIANAAKRHALYRPAQEKFFQDAFCAPLLGASQRGAEAIMHYLAQT</sequence>
<accession>A0A269Y0C2</accession>
<comment type="caution">
    <text evidence="1">The sequence shown here is derived from an EMBL/GenBank/DDBJ whole genome shotgun (WGS) entry which is preliminary data.</text>
</comment>
<dbReference type="RefSeq" id="WP_095349207.1">
    <property type="nucleotide sequence ID" value="NZ_NCXK01000002.1"/>
</dbReference>
<dbReference type="GO" id="GO:0016020">
    <property type="term" value="C:membrane"/>
    <property type="evidence" value="ECO:0007669"/>
    <property type="project" value="InterPro"/>
</dbReference>
<keyword evidence="2" id="KW-1185">Reference proteome</keyword>
<dbReference type="EMBL" id="NCXK01000002">
    <property type="protein sequence ID" value="PAK78910.1"/>
    <property type="molecule type" value="Genomic_DNA"/>
</dbReference>
<evidence type="ECO:0008006" key="3">
    <source>
        <dbReference type="Google" id="ProtNLM"/>
    </source>
</evidence>
<protein>
    <recommendedName>
        <fullName evidence="3">Glycerophosphotransferase</fullName>
    </recommendedName>
</protein>
<dbReference type="InterPro" id="IPR043148">
    <property type="entry name" value="TagF_C"/>
</dbReference>
<evidence type="ECO:0000313" key="1">
    <source>
        <dbReference type="EMBL" id="PAK78910.1"/>
    </source>
</evidence>
<dbReference type="Gene3D" id="3.40.50.12580">
    <property type="match status" value="1"/>
</dbReference>
<dbReference type="GO" id="GO:0047355">
    <property type="term" value="F:CDP-glycerol glycerophosphotransferase activity"/>
    <property type="evidence" value="ECO:0007669"/>
    <property type="project" value="InterPro"/>
</dbReference>
<gene>
    <name evidence="1" type="ORF">B8X00_03220</name>
</gene>